<evidence type="ECO:0000313" key="2">
    <source>
        <dbReference type="EMBL" id="VUX36225.1"/>
    </source>
</evidence>
<dbReference type="InterPro" id="IPR025536">
    <property type="entry name" value="DUF4422"/>
</dbReference>
<evidence type="ECO:0000313" key="3">
    <source>
        <dbReference type="Proteomes" id="UP000345266"/>
    </source>
</evidence>
<reference evidence="2 3" key="1">
    <citation type="submission" date="2019-07" db="EMBL/GenBank/DDBJ databases">
        <authorList>
            <person name="Hibberd C M."/>
            <person name="Gehrig L. J."/>
            <person name="Chang H.-W."/>
            <person name="Venkatesh S."/>
        </authorList>
    </citation>
    <scope>NUCLEOTIDE SEQUENCE [LARGE SCALE GENOMIC DNA]</scope>
    <source>
        <strain evidence="2">Bifidobacterium_longum_subsp_infantis_JG_Bg463</strain>
    </source>
</reference>
<name>A0A564VUK8_BIFLI</name>
<accession>A0A564VUK8</accession>
<dbReference type="EMBL" id="CABHNT010000042">
    <property type="protein sequence ID" value="VUX36225.1"/>
    <property type="molecule type" value="Genomic_DNA"/>
</dbReference>
<dbReference type="AlphaFoldDB" id="A0A564VUK8"/>
<dbReference type="Proteomes" id="UP000345266">
    <property type="component" value="Unassembled WGS sequence"/>
</dbReference>
<organism evidence="2 3">
    <name type="scientific">Bifidobacterium longum subsp. infantis</name>
    <dbReference type="NCBI Taxonomy" id="1682"/>
    <lineage>
        <taxon>Bacteria</taxon>
        <taxon>Bacillati</taxon>
        <taxon>Actinomycetota</taxon>
        <taxon>Actinomycetes</taxon>
        <taxon>Bifidobacteriales</taxon>
        <taxon>Bifidobacteriaceae</taxon>
        <taxon>Bifidobacterium</taxon>
    </lineage>
</organism>
<dbReference type="Pfam" id="PF14393">
    <property type="entry name" value="DUF4422"/>
    <property type="match status" value="1"/>
</dbReference>
<proteinExistence type="predicted"/>
<evidence type="ECO:0000259" key="1">
    <source>
        <dbReference type="Pfam" id="PF14393"/>
    </source>
</evidence>
<feature type="domain" description="DUF4422" evidence="1">
    <location>
        <begin position="8"/>
        <end position="228"/>
    </location>
</feature>
<protein>
    <recommendedName>
        <fullName evidence="1">DUF4422 domain-containing protein</fullName>
    </recommendedName>
</protein>
<gene>
    <name evidence="2" type="ORF">BLJG463_01852</name>
</gene>
<sequence>MTHGDVCVAVAAHKQYRMPDDPIYLPVQVGKALHEDVNLGFVGDDTGDSISGLNAWYSELTALYWIWKNIDSRYKGLVHYRRHFAARHSKPLFSHDRFDCIIGGDEIRTLLDRADILVPKKRKYYIETIYSHYAHTLPVEQLDETRKILAIDAPEYVPAFDTVMRSRGAHMFNMFIMSQGKMDEYCSFLFPVLHELVQRINPDKYGDAFQARYPGRISEMLLDVWLLTKGYSYIEVPTLSPEPVNWLKKGSSFLLAKFGLKKYSHSF</sequence>